<dbReference type="RefSeq" id="WP_211189905.1">
    <property type="nucleotide sequence ID" value="NZ_UPHP01000012.1"/>
</dbReference>
<protein>
    <recommendedName>
        <fullName evidence="2">N-acetyltransferase domain-containing protein</fullName>
    </recommendedName>
</protein>
<dbReference type="Gene3D" id="3.40.630.30">
    <property type="match status" value="1"/>
</dbReference>
<dbReference type="InterPro" id="IPR016181">
    <property type="entry name" value="Acyl_CoA_acyltransferase"/>
</dbReference>
<keyword evidence="4" id="KW-1185">Reference proteome</keyword>
<dbReference type="Proteomes" id="UP000273307">
    <property type="component" value="Unassembled WGS sequence"/>
</dbReference>
<accession>A0A498PP57</accession>
<dbReference type="SUPFAM" id="SSF55729">
    <property type="entry name" value="Acyl-CoA N-acyltransferases (Nat)"/>
    <property type="match status" value="1"/>
</dbReference>
<proteinExistence type="predicted"/>
<evidence type="ECO:0000313" key="3">
    <source>
        <dbReference type="EMBL" id="VBA33812.1"/>
    </source>
</evidence>
<evidence type="ECO:0000313" key="4">
    <source>
        <dbReference type="Proteomes" id="UP000273307"/>
    </source>
</evidence>
<organism evidence="3 4">
    <name type="scientific">Mycobacterium attenuatum</name>
    <dbReference type="NCBI Taxonomy" id="2341086"/>
    <lineage>
        <taxon>Bacteria</taxon>
        <taxon>Bacillati</taxon>
        <taxon>Actinomycetota</taxon>
        <taxon>Actinomycetes</taxon>
        <taxon>Mycobacteriales</taxon>
        <taxon>Mycobacteriaceae</taxon>
        <taxon>Mycobacterium</taxon>
    </lineage>
</organism>
<dbReference type="CDD" id="cd04301">
    <property type="entry name" value="NAT_SF"/>
    <property type="match status" value="1"/>
</dbReference>
<evidence type="ECO:0000259" key="2">
    <source>
        <dbReference type="PROSITE" id="PS51186"/>
    </source>
</evidence>
<feature type="region of interest" description="Disordered" evidence="1">
    <location>
        <begin position="250"/>
        <end position="272"/>
    </location>
</feature>
<dbReference type="GO" id="GO:0016747">
    <property type="term" value="F:acyltransferase activity, transferring groups other than amino-acyl groups"/>
    <property type="evidence" value="ECO:0007669"/>
    <property type="project" value="InterPro"/>
</dbReference>
<feature type="compositionally biased region" description="Polar residues" evidence="1">
    <location>
        <begin position="263"/>
        <end position="272"/>
    </location>
</feature>
<dbReference type="Pfam" id="PF00583">
    <property type="entry name" value="Acetyltransf_1"/>
    <property type="match status" value="1"/>
</dbReference>
<dbReference type="PROSITE" id="PS51186">
    <property type="entry name" value="GNAT"/>
    <property type="match status" value="1"/>
</dbReference>
<reference evidence="3 4" key="1">
    <citation type="submission" date="2018-09" db="EMBL/GenBank/DDBJ databases">
        <authorList>
            <person name="Tagini F."/>
        </authorList>
    </citation>
    <scope>NUCLEOTIDE SEQUENCE [LARGE SCALE GENOMIC DNA]</scope>
    <source>
        <strain evidence="3 4">MK136</strain>
    </source>
</reference>
<feature type="domain" description="N-acetyltransferase" evidence="2">
    <location>
        <begin position="5"/>
        <end position="149"/>
    </location>
</feature>
<dbReference type="AlphaFoldDB" id="A0A498PP57"/>
<dbReference type="EMBL" id="UPHP01000012">
    <property type="protein sequence ID" value="VBA33812.1"/>
    <property type="molecule type" value="Genomic_DNA"/>
</dbReference>
<gene>
    <name evidence="3" type="ORF">LAUMK136_00511</name>
</gene>
<sequence length="272" mass="29951">MTADRLIRPMREADLSTASAICRQAFATFMRAPNPQTFWADREYVRTRWRADPAAALTAEENGAVVGSNLATRWGTFAFFGPLTVTPSLWNQGIAQQLMTATIELIDSWDVTAAGLFTFAHSPGHIHLYQKFGFWPRFLTGVLAKTPAEPGAVSFTRLSQTSSAERTELIDACRALTDEVYDGLDVSGEIRSVDTQQLGETVLLCSGDSLDAFAICHLGAGTDGRRRRVLHQVRRRQPADRRARLRAALGRLRDAGRPARHAQSGSGRQPQP</sequence>
<dbReference type="InterPro" id="IPR000182">
    <property type="entry name" value="GNAT_dom"/>
</dbReference>
<name>A0A498PP57_9MYCO</name>
<evidence type="ECO:0000256" key="1">
    <source>
        <dbReference type="SAM" id="MobiDB-lite"/>
    </source>
</evidence>